<comment type="caution">
    <text evidence="1">The sequence shown here is derived from an EMBL/GenBank/DDBJ whole genome shotgun (WGS) entry which is preliminary data.</text>
</comment>
<evidence type="ECO:0000313" key="2">
    <source>
        <dbReference type="Proteomes" id="UP000287563"/>
    </source>
</evidence>
<dbReference type="Proteomes" id="UP000287563">
    <property type="component" value="Unassembled WGS sequence"/>
</dbReference>
<dbReference type="AlphaFoldDB" id="A0A444JQL3"/>
<dbReference type="OrthoDB" id="5812951at2"/>
<proteinExistence type="predicted"/>
<name>A0A444JQL3_9GAMM</name>
<gene>
    <name evidence="1" type="ORF">EDI28_12455</name>
</gene>
<sequence length="227" mass="25528">MMSSNVYQKKASDFQLLSLQGRDKECLTSLFSEHKATQQLQDATCYLVFKQQKPYFYSLIKHRIDVSYFSGTETLDESAIPAKAAVSDSVISEVEVDFPLALYRSTTRQGMFEQLLSLKELCGHYTLNLRLPLLEMTSEYELNDIAKLCIVAGADNLTLSLEGKLDDQQEAYIILLTNLLKRFFVADSCGLIFAGLSSLPTMERISALSKDVLGEDWVDNASLKFEC</sequence>
<dbReference type="EMBL" id="RJLM01000004">
    <property type="protein sequence ID" value="RWX55366.1"/>
    <property type="molecule type" value="Genomic_DNA"/>
</dbReference>
<reference evidence="1 2" key="1">
    <citation type="submission" date="2018-11" db="EMBL/GenBank/DDBJ databases">
        <title>Photobacterium sp. BEI247 sp. nov., a marine bacterium isolated from Yongle Blue Hole in the South China Sea.</title>
        <authorList>
            <person name="Wang X."/>
        </authorList>
    </citation>
    <scope>NUCLEOTIDE SEQUENCE [LARGE SCALE GENOMIC DNA]</scope>
    <source>
        <strain evidence="2">BEI247</strain>
    </source>
</reference>
<keyword evidence="2" id="KW-1185">Reference proteome</keyword>
<protein>
    <recommendedName>
        <fullName evidence="3">EAL domain-containing protein</fullName>
    </recommendedName>
</protein>
<evidence type="ECO:0008006" key="3">
    <source>
        <dbReference type="Google" id="ProtNLM"/>
    </source>
</evidence>
<dbReference type="RefSeq" id="WP_128784179.1">
    <property type="nucleotide sequence ID" value="NZ_JAKJSG010000017.1"/>
</dbReference>
<accession>A0A444JQL3</accession>
<organism evidence="1 2">
    <name type="scientific">Photobacterium chitinilyticum</name>
    <dbReference type="NCBI Taxonomy" id="2485123"/>
    <lineage>
        <taxon>Bacteria</taxon>
        <taxon>Pseudomonadati</taxon>
        <taxon>Pseudomonadota</taxon>
        <taxon>Gammaproteobacteria</taxon>
        <taxon>Vibrionales</taxon>
        <taxon>Vibrionaceae</taxon>
        <taxon>Photobacterium</taxon>
    </lineage>
</organism>
<dbReference type="SUPFAM" id="SSF51569">
    <property type="entry name" value="Aldolase"/>
    <property type="match status" value="1"/>
</dbReference>
<evidence type="ECO:0000313" key="1">
    <source>
        <dbReference type="EMBL" id="RWX55366.1"/>
    </source>
</evidence>